<accession>A0A183TI46</accession>
<dbReference type="Proteomes" id="UP000275846">
    <property type="component" value="Unassembled WGS sequence"/>
</dbReference>
<dbReference type="WBParaSite" id="SSLN_0001675601-mRNA-1">
    <property type="protein sequence ID" value="SSLN_0001675601-mRNA-1"/>
    <property type="gene ID" value="SSLN_0001675601"/>
</dbReference>
<name>A0A183TI46_SCHSO</name>
<evidence type="ECO:0000313" key="2">
    <source>
        <dbReference type="Proteomes" id="UP000275846"/>
    </source>
</evidence>
<dbReference type="OrthoDB" id="6251906at2759"/>
<reference evidence="1 2" key="2">
    <citation type="submission" date="2018-11" db="EMBL/GenBank/DDBJ databases">
        <authorList>
            <consortium name="Pathogen Informatics"/>
        </authorList>
    </citation>
    <scope>NUCLEOTIDE SEQUENCE [LARGE SCALE GENOMIC DNA]</scope>
    <source>
        <strain evidence="1 2">NST_G2</strain>
    </source>
</reference>
<organism evidence="3">
    <name type="scientific">Schistocephalus solidus</name>
    <name type="common">Tapeworm</name>
    <dbReference type="NCBI Taxonomy" id="70667"/>
    <lineage>
        <taxon>Eukaryota</taxon>
        <taxon>Metazoa</taxon>
        <taxon>Spiralia</taxon>
        <taxon>Lophotrochozoa</taxon>
        <taxon>Platyhelminthes</taxon>
        <taxon>Cestoda</taxon>
        <taxon>Eucestoda</taxon>
        <taxon>Diphyllobothriidea</taxon>
        <taxon>Diphyllobothriidae</taxon>
        <taxon>Schistocephalus</taxon>
    </lineage>
</organism>
<reference evidence="3" key="1">
    <citation type="submission" date="2016-06" db="UniProtKB">
        <authorList>
            <consortium name="WormBaseParasite"/>
        </authorList>
    </citation>
    <scope>IDENTIFICATION</scope>
</reference>
<keyword evidence="2" id="KW-1185">Reference proteome</keyword>
<dbReference type="STRING" id="70667.A0A183TI46"/>
<dbReference type="EMBL" id="UYSU01040722">
    <property type="protein sequence ID" value="VDM02529.1"/>
    <property type="molecule type" value="Genomic_DNA"/>
</dbReference>
<evidence type="ECO:0000313" key="1">
    <source>
        <dbReference type="EMBL" id="VDM02529.1"/>
    </source>
</evidence>
<proteinExistence type="predicted"/>
<sequence>MTTESTGQTITGVYAFDLSAVWISDIALWLRTVESRYALRQIKERIRNSIMLWWHYQGTLLLIIDSPPTEALKEALTSHISLSTQKRLQSLIFEDKLGDRKPTQVLRRLKQLVDGKKLDDIIFKQLFLWWLPSFVQTILAPSIPTSAVEVLAETADHIINYYPQPLSVNSSSHATATPNIEDVVKCLDALTLEDSQLHAFCIYNRRSPSNTRRPRSPRPVSGPSTNNGFCWYYHTFGSNAHHCQSACRYKKFQTETLPADNLRRRTWSVHLPQVAYSTISTGLPAVTSLWTGADISQIHSLRMTVSQLTLRFSPSS</sequence>
<dbReference type="PANTHER" id="PTHR33327">
    <property type="entry name" value="ENDONUCLEASE"/>
    <property type="match status" value="1"/>
</dbReference>
<dbReference type="AlphaFoldDB" id="A0A183TI46"/>
<protein>
    <submittedName>
        <fullName evidence="1 3">Uncharacterized protein</fullName>
    </submittedName>
</protein>
<gene>
    <name evidence="1" type="ORF">SSLN_LOCUS16143</name>
</gene>
<dbReference type="PANTHER" id="PTHR33327:SF3">
    <property type="entry name" value="RNA-DIRECTED DNA POLYMERASE"/>
    <property type="match status" value="1"/>
</dbReference>
<evidence type="ECO:0000313" key="3">
    <source>
        <dbReference type="WBParaSite" id="SSLN_0001675601-mRNA-1"/>
    </source>
</evidence>